<evidence type="ECO:0000256" key="5">
    <source>
        <dbReference type="ARBA" id="ARBA00022750"/>
    </source>
</evidence>
<dbReference type="EC" id="3.4.23.36" evidence="9"/>
<evidence type="ECO:0000256" key="7">
    <source>
        <dbReference type="ARBA" id="ARBA00022989"/>
    </source>
</evidence>
<evidence type="ECO:0000256" key="11">
    <source>
        <dbReference type="RuleBase" id="RU004181"/>
    </source>
</evidence>
<keyword evidence="12" id="KW-0449">Lipoprotein</keyword>
<comment type="subcellular location">
    <subcellularLocation>
        <location evidence="9">Cell membrane</location>
        <topology evidence="9">Multi-pass membrane protein</topology>
    </subcellularLocation>
</comment>
<keyword evidence="7 9" id="KW-1133">Transmembrane helix</keyword>
<evidence type="ECO:0000256" key="4">
    <source>
        <dbReference type="ARBA" id="ARBA00022692"/>
    </source>
</evidence>
<proteinExistence type="inferred from homology"/>
<comment type="catalytic activity">
    <reaction evidence="9 10">
        <text>Release of signal peptides from bacterial membrane prolipoproteins. Hydrolyzes -Xaa-Yaa-Zaa-|-(S,diacylglyceryl)Cys-, in which Xaa is hydrophobic (preferably Leu), and Yaa (Ala or Ser) and Zaa (Gly or Ala) have small, neutral side chains.</text>
        <dbReference type="EC" id="3.4.23.36"/>
    </reaction>
</comment>
<reference evidence="12" key="2">
    <citation type="submission" date="2020-09" db="EMBL/GenBank/DDBJ databases">
        <authorList>
            <person name="Sun Q."/>
            <person name="Kim S."/>
        </authorList>
    </citation>
    <scope>NUCLEOTIDE SEQUENCE</scope>
    <source>
        <strain evidence="12">KCTC 23077</strain>
    </source>
</reference>
<dbReference type="PANTHER" id="PTHR33695">
    <property type="entry name" value="LIPOPROTEIN SIGNAL PEPTIDASE"/>
    <property type="match status" value="1"/>
</dbReference>
<dbReference type="Pfam" id="PF01252">
    <property type="entry name" value="Peptidase_A8"/>
    <property type="match status" value="1"/>
</dbReference>
<reference evidence="12" key="1">
    <citation type="journal article" date="2014" name="Int. J. Syst. Evol. Microbiol.">
        <title>Complete genome sequence of Corynebacterium casei LMG S-19264T (=DSM 44701T), isolated from a smear-ripened cheese.</title>
        <authorList>
            <consortium name="US DOE Joint Genome Institute (JGI-PGF)"/>
            <person name="Walter F."/>
            <person name="Albersmeier A."/>
            <person name="Kalinowski J."/>
            <person name="Ruckert C."/>
        </authorList>
    </citation>
    <scope>NUCLEOTIDE SEQUENCE</scope>
    <source>
        <strain evidence="12">KCTC 23077</strain>
    </source>
</reference>
<keyword evidence="13" id="KW-1185">Reference proteome</keyword>
<keyword evidence="5 9" id="KW-0064">Aspartyl protease</keyword>
<evidence type="ECO:0000256" key="2">
    <source>
        <dbReference type="ARBA" id="ARBA00022475"/>
    </source>
</evidence>
<dbReference type="NCBIfam" id="TIGR00077">
    <property type="entry name" value="lspA"/>
    <property type="match status" value="1"/>
</dbReference>
<dbReference type="RefSeq" id="WP_189453929.1">
    <property type="nucleotide sequence ID" value="NZ_BMYD01000001.1"/>
</dbReference>
<comment type="similarity">
    <text evidence="1 9 11">Belongs to the peptidase A8 family.</text>
</comment>
<accession>A0A918W7T1</accession>
<evidence type="ECO:0000256" key="1">
    <source>
        <dbReference type="ARBA" id="ARBA00006139"/>
    </source>
</evidence>
<dbReference type="EMBL" id="BMYD01000001">
    <property type="protein sequence ID" value="GHA75036.1"/>
    <property type="molecule type" value="Genomic_DNA"/>
</dbReference>
<feature type="transmembrane region" description="Helical" evidence="9">
    <location>
        <begin position="71"/>
        <end position="89"/>
    </location>
</feature>
<dbReference type="Proteomes" id="UP000646426">
    <property type="component" value="Unassembled WGS sequence"/>
</dbReference>
<gene>
    <name evidence="9 12" type="primary">lspA</name>
    <name evidence="12" type="ORF">GCM10007067_10170</name>
</gene>
<dbReference type="HAMAP" id="MF_00161">
    <property type="entry name" value="LspA"/>
    <property type="match status" value="1"/>
</dbReference>
<organism evidence="12 13">
    <name type="scientific">Cognatilysobacter bugurensis</name>
    <dbReference type="NCBI Taxonomy" id="543356"/>
    <lineage>
        <taxon>Bacteria</taxon>
        <taxon>Pseudomonadati</taxon>
        <taxon>Pseudomonadota</taxon>
        <taxon>Gammaproteobacteria</taxon>
        <taxon>Lysobacterales</taxon>
        <taxon>Lysobacteraceae</taxon>
        <taxon>Cognatilysobacter</taxon>
    </lineage>
</organism>
<evidence type="ECO:0000256" key="6">
    <source>
        <dbReference type="ARBA" id="ARBA00022801"/>
    </source>
</evidence>
<dbReference type="AlphaFoldDB" id="A0A918W7T1"/>
<comment type="pathway">
    <text evidence="9">Protein modification; lipoprotein biosynthesis (signal peptide cleavage).</text>
</comment>
<comment type="caution">
    <text evidence="9">Lacks conserved residue(s) required for the propagation of feature annotation.</text>
</comment>
<evidence type="ECO:0000256" key="8">
    <source>
        <dbReference type="ARBA" id="ARBA00023136"/>
    </source>
</evidence>
<comment type="caution">
    <text evidence="12">The sequence shown here is derived from an EMBL/GenBank/DDBJ whole genome shotgun (WGS) entry which is preliminary data.</text>
</comment>
<evidence type="ECO:0000256" key="10">
    <source>
        <dbReference type="RuleBase" id="RU000594"/>
    </source>
</evidence>
<evidence type="ECO:0000313" key="13">
    <source>
        <dbReference type="Proteomes" id="UP000646426"/>
    </source>
</evidence>
<sequence>MNNSVRPNALVWLVVSVVVIVLDQLTKAWVLTSLPEYTAVPVIEGVWNWYRTYNTGAAFSFLSDAGGWQKYFFVTLGIVISGLLAWWLSRTPRRDWRVALPYSLVIGGAIGNVIDRVVHGHVVDFIQWHWQDYYWPAFNIADIAIVGGAVGIAVLGLLGEQKGAAQAQR</sequence>
<dbReference type="GO" id="GO:0004190">
    <property type="term" value="F:aspartic-type endopeptidase activity"/>
    <property type="evidence" value="ECO:0007669"/>
    <property type="project" value="UniProtKB-UniRule"/>
</dbReference>
<feature type="transmembrane region" description="Helical" evidence="9">
    <location>
        <begin position="134"/>
        <end position="159"/>
    </location>
</feature>
<dbReference type="PRINTS" id="PR00781">
    <property type="entry name" value="LIPOSIGPTASE"/>
</dbReference>
<evidence type="ECO:0000256" key="3">
    <source>
        <dbReference type="ARBA" id="ARBA00022670"/>
    </source>
</evidence>
<keyword evidence="8 9" id="KW-0472">Membrane</keyword>
<evidence type="ECO:0000256" key="9">
    <source>
        <dbReference type="HAMAP-Rule" id="MF_00161"/>
    </source>
</evidence>
<keyword evidence="2 9" id="KW-1003">Cell membrane</keyword>
<dbReference type="InterPro" id="IPR001872">
    <property type="entry name" value="Peptidase_A8"/>
</dbReference>
<comment type="function">
    <text evidence="9 10">This protein specifically catalyzes the removal of signal peptides from prolipoproteins.</text>
</comment>
<keyword evidence="6 9" id="KW-0378">Hydrolase</keyword>
<name>A0A918W7T1_9GAMM</name>
<keyword evidence="4 9" id="KW-0812">Transmembrane</keyword>
<protein>
    <recommendedName>
        <fullName evidence="9">Lipoprotein signal peptidase</fullName>
        <ecNumber evidence="9">3.4.23.36</ecNumber>
    </recommendedName>
    <alternativeName>
        <fullName evidence="9">Prolipoprotein signal peptidase</fullName>
    </alternativeName>
    <alternativeName>
        <fullName evidence="9">Signal peptidase II</fullName>
        <shortName evidence="9">SPase II</shortName>
    </alternativeName>
</protein>
<dbReference type="GO" id="GO:0006508">
    <property type="term" value="P:proteolysis"/>
    <property type="evidence" value="ECO:0007669"/>
    <property type="project" value="UniProtKB-KW"/>
</dbReference>
<feature type="transmembrane region" description="Helical" evidence="9">
    <location>
        <begin position="96"/>
        <end position="114"/>
    </location>
</feature>
<dbReference type="PROSITE" id="PS00855">
    <property type="entry name" value="SPASE_II"/>
    <property type="match status" value="1"/>
</dbReference>
<dbReference type="PANTHER" id="PTHR33695:SF1">
    <property type="entry name" value="LIPOPROTEIN SIGNAL PEPTIDASE"/>
    <property type="match status" value="1"/>
</dbReference>
<feature type="active site" evidence="9">
    <location>
        <position position="124"/>
    </location>
</feature>
<evidence type="ECO:0000313" key="12">
    <source>
        <dbReference type="EMBL" id="GHA75036.1"/>
    </source>
</evidence>
<dbReference type="GO" id="GO:0005886">
    <property type="term" value="C:plasma membrane"/>
    <property type="evidence" value="ECO:0007669"/>
    <property type="project" value="UniProtKB-SubCell"/>
</dbReference>
<feature type="active site" evidence="9">
    <location>
        <position position="142"/>
    </location>
</feature>
<keyword evidence="3 9" id="KW-0645">Protease</keyword>